<comment type="caution">
    <text evidence="2">The sequence shown here is derived from an EMBL/GenBank/DDBJ whole genome shotgun (WGS) entry which is preliminary data.</text>
</comment>
<accession>A0ABW5P2B5</accession>
<feature type="region of interest" description="Disordered" evidence="1">
    <location>
        <begin position="331"/>
        <end position="353"/>
    </location>
</feature>
<feature type="region of interest" description="Disordered" evidence="1">
    <location>
        <begin position="227"/>
        <end position="266"/>
    </location>
</feature>
<dbReference type="EMBL" id="JBHUMK010000022">
    <property type="protein sequence ID" value="MFD2609003.1"/>
    <property type="molecule type" value="Genomic_DNA"/>
</dbReference>
<protein>
    <submittedName>
        <fullName evidence="2">Uncharacterized protein</fullName>
    </submittedName>
</protein>
<feature type="compositionally biased region" description="Low complexity" evidence="1">
    <location>
        <begin position="389"/>
        <end position="415"/>
    </location>
</feature>
<evidence type="ECO:0000313" key="2">
    <source>
        <dbReference type="EMBL" id="MFD2609003.1"/>
    </source>
</evidence>
<organism evidence="2 3">
    <name type="scientific">Deinococcus taklimakanensis</name>
    <dbReference type="NCBI Taxonomy" id="536443"/>
    <lineage>
        <taxon>Bacteria</taxon>
        <taxon>Thermotogati</taxon>
        <taxon>Deinococcota</taxon>
        <taxon>Deinococci</taxon>
        <taxon>Deinococcales</taxon>
        <taxon>Deinococcaceae</taxon>
        <taxon>Deinococcus</taxon>
    </lineage>
</organism>
<sequence>MADDYTIRPADSDRIHVREVNKDVQVREIRPGELRELEVRRSEAELVTEREAARARLKASVDVLAERANLQVQMQKEPLKMIGGASAVGAVLGMVVGRQFRRSKKIYVDAASPIKHQKALMKAQKKQGGQSVGGALVAAAVPLIVRMVTEKFVTPKLEELSSGLLDRAAGSGAARPVKAAPSGGTVYLTPAAQGVAAPRPVYETATPAAPASASVRPADAFLKREGHVARADAPEAQTASTLTAVPDPKAEAPKLAPPVTPSASLATGQGGSVLTLGQAVSALFATPTVLDQMQGQAAPAGAVNPTHPGVVRMPESRVEAKAVGTPLTAAERANPTPARSAAATTTGPTGPVVTPVHPGVVRMPESQVDAKAQGTPLAAAERGNPNAQAPALTSAAAGGTGPTGPVVSPTHPGVVRMPGSQVDAKAVGTPLTDTERGNPNAR</sequence>
<dbReference type="RefSeq" id="WP_386844032.1">
    <property type="nucleotide sequence ID" value="NZ_JBHUMK010000022.1"/>
</dbReference>
<gene>
    <name evidence="2" type="ORF">ACFSR9_06040</name>
</gene>
<evidence type="ECO:0000256" key="1">
    <source>
        <dbReference type="SAM" id="MobiDB-lite"/>
    </source>
</evidence>
<dbReference type="Proteomes" id="UP001597475">
    <property type="component" value="Unassembled WGS sequence"/>
</dbReference>
<feature type="region of interest" description="Disordered" evidence="1">
    <location>
        <begin position="369"/>
        <end position="442"/>
    </location>
</feature>
<keyword evidence="3" id="KW-1185">Reference proteome</keyword>
<name>A0ABW5P2B5_9DEIO</name>
<feature type="compositionally biased region" description="Low complexity" evidence="1">
    <location>
        <begin position="332"/>
        <end position="353"/>
    </location>
</feature>
<proteinExistence type="predicted"/>
<evidence type="ECO:0000313" key="3">
    <source>
        <dbReference type="Proteomes" id="UP001597475"/>
    </source>
</evidence>
<reference evidence="3" key="1">
    <citation type="journal article" date="2019" name="Int. J. Syst. Evol. Microbiol.">
        <title>The Global Catalogue of Microorganisms (GCM) 10K type strain sequencing project: providing services to taxonomists for standard genome sequencing and annotation.</title>
        <authorList>
            <consortium name="The Broad Institute Genomics Platform"/>
            <consortium name="The Broad Institute Genome Sequencing Center for Infectious Disease"/>
            <person name="Wu L."/>
            <person name="Ma J."/>
        </authorList>
    </citation>
    <scope>NUCLEOTIDE SEQUENCE [LARGE SCALE GENOMIC DNA]</scope>
    <source>
        <strain evidence="3">KCTC 33842</strain>
    </source>
</reference>